<dbReference type="Proteomes" id="UP000031057">
    <property type="component" value="Unassembled WGS sequence"/>
</dbReference>
<dbReference type="RefSeq" id="WP_039278768.1">
    <property type="nucleotide sequence ID" value="NZ_JTDI01000001.1"/>
</dbReference>
<dbReference type="SUPFAM" id="SSF52096">
    <property type="entry name" value="ClpP/crotonase"/>
    <property type="match status" value="1"/>
</dbReference>
<dbReference type="PANTHER" id="PTHR11941:SF169">
    <property type="entry name" value="(7AS)-7A-METHYL-1,5-DIOXO-2,3,5,6,7,7A-HEXAHYDRO-1H-INDENE-CARBOXYL-COA HYDROLASE"/>
    <property type="match status" value="1"/>
</dbReference>
<keyword evidence="2" id="KW-0443">Lipid metabolism</keyword>
<evidence type="ECO:0000256" key="1">
    <source>
        <dbReference type="ARBA" id="ARBA00005254"/>
    </source>
</evidence>
<dbReference type="InterPro" id="IPR029045">
    <property type="entry name" value="ClpP/crotonase-like_dom_sf"/>
</dbReference>
<dbReference type="GO" id="GO:0016829">
    <property type="term" value="F:lyase activity"/>
    <property type="evidence" value="ECO:0007669"/>
    <property type="project" value="UniProtKB-KW"/>
</dbReference>
<comment type="caution">
    <text evidence="5">The sequence shown here is derived from an EMBL/GenBank/DDBJ whole genome shotgun (WGS) entry which is preliminary data.</text>
</comment>
<evidence type="ECO:0000313" key="5">
    <source>
        <dbReference type="EMBL" id="KHK93187.1"/>
    </source>
</evidence>
<dbReference type="AlphaFoldDB" id="A0A0B1ZVL8"/>
<accession>A0A0B1ZVL8</accession>
<dbReference type="OrthoDB" id="7225138at2"/>
<evidence type="ECO:0000256" key="2">
    <source>
        <dbReference type="ARBA" id="ARBA00023098"/>
    </source>
</evidence>
<name>A0A0B1ZVL8_9SPHN</name>
<comment type="similarity">
    <text evidence="1 4">Belongs to the enoyl-CoA hydratase/isomerase family.</text>
</comment>
<dbReference type="GO" id="GO:0006635">
    <property type="term" value="P:fatty acid beta-oxidation"/>
    <property type="evidence" value="ECO:0007669"/>
    <property type="project" value="TreeGrafter"/>
</dbReference>
<dbReference type="InterPro" id="IPR001753">
    <property type="entry name" value="Enoyl-CoA_hydra/iso"/>
</dbReference>
<organism evidence="5 6">
    <name type="scientific">Novosphingobium malaysiense</name>
    <dbReference type="NCBI Taxonomy" id="1348853"/>
    <lineage>
        <taxon>Bacteria</taxon>
        <taxon>Pseudomonadati</taxon>
        <taxon>Pseudomonadota</taxon>
        <taxon>Alphaproteobacteria</taxon>
        <taxon>Sphingomonadales</taxon>
        <taxon>Sphingomonadaceae</taxon>
        <taxon>Novosphingobium</taxon>
    </lineage>
</organism>
<dbReference type="Pfam" id="PF00378">
    <property type="entry name" value="ECH_1"/>
    <property type="match status" value="1"/>
</dbReference>
<dbReference type="PANTHER" id="PTHR11941">
    <property type="entry name" value="ENOYL-COA HYDRATASE-RELATED"/>
    <property type="match status" value="1"/>
</dbReference>
<evidence type="ECO:0000256" key="4">
    <source>
        <dbReference type="RuleBase" id="RU003707"/>
    </source>
</evidence>
<dbReference type="PROSITE" id="PS00166">
    <property type="entry name" value="ENOYL_COA_HYDRATASE"/>
    <property type="match status" value="1"/>
</dbReference>
<evidence type="ECO:0000256" key="3">
    <source>
        <dbReference type="ARBA" id="ARBA00023239"/>
    </source>
</evidence>
<dbReference type="InterPro" id="IPR018376">
    <property type="entry name" value="Enoyl-CoA_hyd/isom_CS"/>
</dbReference>
<dbReference type="Gene3D" id="3.90.226.10">
    <property type="entry name" value="2-enoyl-CoA Hydratase, Chain A, domain 1"/>
    <property type="match status" value="1"/>
</dbReference>
<reference evidence="5 6" key="1">
    <citation type="submission" date="2014-10" db="EMBL/GenBank/DDBJ databases">
        <title>Genome sequence of Novosphingobium malaysiense MUSC 273(T).</title>
        <authorList>
            <person name="Lee L.-H."/>
        </authorList>
    </citation>
    <scope>NUCLEOTIDE SEQUENCE [LARGE SCALE GENOMIC DNA]</scope>
    <source>
        <strain evidence="5 6">MUSC 273</strain>
    </source>
</reference>
<protein>
    <submittedName>
        <fullName evidence="5">Enoyl-CoA hydratase</fullName>
    </submittedName>
</protein>
<dbReference type="EMBL" id="JTDI01000001">
    <property type="protein sequence ID" value="KHK93187.1"/>
    <property type="molecule type" value="Genomic_DNA"/>
</dbReference>
<evidence type="ECO:0000313" key="6">
    <source>
        <dbReference type="Proteomes" id="UP000031057"/>
    </source>
</evidence>
<dbReference type="STRING" id="1348853.LK12_02310"/>
<sequence>MPDLVVERHGAVSLLRINRPEARNALDAVTSRALDEAISAAEADDAVGAMIVTGTGERAFCAGMDLKEAASIGAGHGLVPGRGFGGITERKRTKPLVAAINGTAVAGGFEIMMACDMVFAAEHAMMGLSEVKRGLFAFAGGIQRLARQVPRATALAMIMTGELVPARRLHDLGIVTEVVPSATLLERTLHVTHAMLENSWQAIRNGRDLYELSTGMDIDQALAVGNAWGKATLDSADSREGIGAYAEGRKPGYNERG</sequence>
<proteinExistence type="inferred from homology"/>
<dbReference type="CDD" id="cd06558">
    <property type="entry name" value="crotonase-like"/>
    <property type="match status" value="1"/>
</dbReference>
<keyword evidence="6" id="KW-1185">Reference proteome</keyword>
<keyword evidence="3" id="KW-0456">Lyase</keyword>
<gene>
    <name evidence="5" type="ORF">LK12_02310</name>
</gene>